<keyword evidence="6 11" id="KW-0067">ATP-binding</keyword>
<name>A0ABY7VZA7_9BACT</name>
<dbReference type="Pfam" id="PF02637">
    <property type="entry name" value="GatB_Yqey"/>
    <property type="match status" value="1"/>
</dbReference>
<gene>
    <name evidence="11 13" type="primary">gatB</name>
    <name evidence="13" type="ORF">PQO03_05355</name>
</gene>
<reference evidence="13 14" key="1">
    <citation type="submission" date="2023-02" db="EMBL/GenBank/DDBJ databases">
        <title>Genome sequence of Lentisphaera profundi SAORIC-696.</title>
        <authorList>
            <person name="Kim e."/>
            <person name="Cho J.-C."/>
            <person name="Choi A."/>
            <person name="Kang I."/>
        </authorList>
    </citation>
    <scope>NUCLEOTIDE SEQUENCE [LARGE SCALE GENOMIC DNA]</scope>
    <source>
        <strain evidence="13 14">SAORIC-696</strain>
    </source>
</reference>
<evidence type="ECO:0000256" key="3">
    <source>
        <dbReference type="ARBA" id="ARBA00016923"/>
    </source>
</evidence>
<dbReference type="SUPFAM" id="SSF55931">
    <property type="entry name" value="Glutamine synthetase/guanido kinase"/>
    <property type="match status" value="1"/>
</dbReference>
<evidence type="ECO:0000256" key="9">
    <source>
        <dbReference type="ARBA" id="ARBA00047380"/>
    </source>
</evidence>
<dbReference type="Gene3D" id="1.10.10.410">
    <property type="match status" value="1"/>
</dbReference>
<evidence type="ECO:0000313" key="14">
    <source>
        <dbReference type="Proteomes" id="UP001214250"/>
    </source>
</evidence>
<dbReference type="NCBIfam" id="NF004012">
    <property type="entry name" value="PRK05477.1-2"/>
    <property type="match status" value="1"/>
</dbReference>
<evidence type="ECO:0000256" key="6">
    <source>
        <dbReference type="ARBA" id="ARBA00022840"/>
    </source>
</evidence>
<keyword evidence="7 11" id="KW-0648">Protein biosynthesis</keyword>
<dbReference type="PANTHER" id="PTHR11659">
    <property type="entry name" value="GLUTAMYL-TRNA GLN AMIDOTRANSFERASE SUBUNIT B MITOCHONDRIAL AND PROKARYOTIC PET112-RELATED"/>
    <property type="match status" value="1"/>
</dbReference>
<dbReference type="InterPro" id="IPR023168">
    <property type="entry name" value="GatB_Yqey_C_2"/>
</dbReference>
<evidence type="ECO:0000256" key="10">
    <source>
        <dbReference type="ARBA" id="ARBA00047913"/>
    </source>
</evidence>
<dbReference type="PROSITE" id="PS01234">
    <property type="entry name" value="GATB"/>
    <property type="match status" value="1"/>
</dbReference>
<comment type="similarity">
    <text evidence="1 11">Belongs to the GatB/GatE family. GatB subfamily.</text>
</comment>
<dbReference type="InterPro" id="IPR004413">
    <property type="entry name" value="GatB"/>
</dbReference>
<keyword evidence="5 11" id="KW-0547">Nucleotide-binding</keyword>
<organism evidence="13 14">
    <name type="scientific">Lentisphaera profundi</name>
    <dbReference type="NCBI Taxonomy" id="1658616"/>
    <lineage>
        <taxon>Bacteria</taxon>
        <taxon>Pseudomonadati</taxon>
        <taxon>Lentisphaerota</taxon>
        <taxon>Lentisphaeria</taxon>
        <taxon>Lentisphaerales</taxon>
        <taxon>Lentisphaeraceae</taxon>
        <taxon>Lentisphaera</taxon>
    </lineage>
</organism>
<evidence type="ECO:0000256" key="1">
    <source>
        <dbReference type="ARBA" id="ARBA00005306"/>
    </source>
</evidence>
<dbReference type="HAMAP" id="MF_00121">
    <property type="entry name" value="GatB"/>
    <property type="match status" value="1"/>
</dbReference>
<comment type="catalytic activity">
    <reaction evidence="9 11">
        <text>L-aspartyl-tRNA(Asn) + L-glutamine + ATP + H2O = L-asparaginyl-tRNA(Asn) + L-glutamate + ADP + phosphate + 2 H(+)</text>
        <dbReference type="Rhea" id="RHEA:14513"/>
        <dbReference type="Rhea" id="RHEA-COMP:9674"/>
        <dbReference type="Rhea" id="RHEA-COMP:9677"/>
        <dbReference type="ChEBI" id="CHEBI:15377"/>
        <dbReference type="ChEBI" id="CHEBI:15378"/>
        <dbReference type="ChEBI" id="CHEBI:29985"/>
        <dbReference type="ChEBI" id="CHEBI:30616"/>
        <dbReference type="ChEBI" id="CHEBI:43474"/>
        <dbReference type="ChEBI" id="CHEBI:58359"/>
        <dbReference type="ChEBI" id="CHEBI:78515"/>
        <dbReference type="ChEBI" id="CHEBI:78516"/>
        <dbReference type="ChEBI" id="CHEBI:456216"/>
    </reaction>
</comment>
<evidence type="ECO:0000256" key="5">
    <source>
        <dbReference type="ARBA" id="ARBA00022741"/>
    </source>
</evidence>
<dbReference type="InterPro" id="IPR017959">
    <property type="entry name" value="Asn/Gln-tRNA_amidoTrfase_suB/E"/>
</dbReference>
<evidence type="ECO:0000256" key="8">
    <source>
        <dbReference type="ARBA" id="ARBA00024799"/>
    </source>
</evidence>
<dbReference type="Pfam" id="PF02934">
    <property type="entry name" value="GatB_N"/>
    <property type="match status" value="1"/>
</dbReference>
<keyword evidence="14" id="KW-1185">Reference proteome</keyword>
<dbReference type="InterPro" id="IPR017958">
    <property type="entry name" value="Gln-tRNA_amidoTrfase_suB_CS"/>
</dbReference>
<evidence type="ECO:0000313" key="13">
    <source>
        <dbReference type="EMBL" id="WDE97378.1"/>
    </source>
</evidence>
<accession>A0ABY7VZA7</accession>
<dbReference type="SMART" id="SM00845">
    <property type="entry name" value="GatB_Yqey"/>
    <property type="match status" value="1"/>
</dbReference>
<proteinExistence type="inferred from homology"/>
<dbReference type="EC" id="6.3.5.-" evidence="11"/>
<feature type="domain" description="Asn/Gln amidotransferase" evidence="12">
    <location>
        <begin position="341"/>
        <end position="488"/>
    </location>
</feature>
<evidence type="ECO:0000256" key="2">
    <source>
        <dbReference type="ARBA" id="ARBA00011123"/>
    </source>
</evidence>
<dbReference type="RefSeq" id="WP_274151723.1">
    <property type="nucleotide sequence ID" value="NZ_CP117811.1"/>
</dbReference>
<comment type="function">
    <text evidence="8 11">Allows the formation of correctly charged Asn-tRNA(Asn) or Gln-tRNA(Gln) through the transamidation of misacylated Asp-tRNA(Asn) or Glu-tRNA(Gln) in organisms which lack either or both of asparaginyl-tRNA or glutaminyl-tRNA synthetases. The reaction takes place in the presence of glutamine and ATP through an activated phospho-Asp-tRNA(Asn) or phospho-Glu-tRNA(Gln).</text>
</comment>
<evidence type="ECO:0000256" key="4">
    <source>
        <dbReference type="ARBA" id="ARBA00022598"/>
    </source>
</evidence>
<dbReference type="InterPro" id="IPR018027">
    <property type="entry name" value="Asn/Gln_amidotransferase"/>
</dbReference>
<keyword evidence="4 11" id="KW-0436">Ligase</keyword>
<comment type="subunit">
    <text evidence="2 11">Heterotrimer of A, B and C subunits.</text>
</comment>
<protein>
    <recommendedName>
        <fullName evidence="3 11">Aspartyl/glutamyl-tRNA(Asn/Gln) amidotransferase subunit B</fullName>
        <shortName evidence="11">Asp/Glu-ADT subunit B</shortName>
        <ecNumber evidence="11">6.3.5.-</ecNumber>
    </recommendedName>
</protein>
<evidence type="ECO:0000256" key="7">
    <source>
        <dbReference type="ARBA" id="ARBA00022917"/>
    </source>
</evidence>
<sequence length="489" mass="54298">MSKYEVIIGLEIHVQARTESKVFCSCKNEFGAPSNSNVCPICLAHPGVLPVVNREAINQIIKAGLLTDSDIALYSKFDRKSYFYPDQPKNYQITQFDLPFAANGKIPIGGKGLSGEMIEARDINMERIHLEEDVGKSVHHGTHSTVDYNRAGVPLLETVSMPEMHSADEAYAYVQSLQQIMRYGGISDCDQEKGQFRCDVNISLHKPGTPFGTKIEIKNLNSTRHIWLSVNHEIDRQTDILDELEGTGPNGEDGVLPVQETRRWNDARQETVLMRTKESADDYRYFPEPDLPPVVTTAEEVEAFRADLLMKPQAYRDKFVKEFKITEYDAHVLTLEKPTADFFLEAASGTKNPKGVANIMMNNLNKLLSELGKSIADTALEPKHLSQLVELAEAGKIAKSSFGKLLPELCEKGGNAEDVAKSAGVIIEQDSGALEGWVDEVIAKNDKAVAEFKEGQKNALNFLMGQVMKASRGKANPPMVVKMINQKLR</sequence>
<dbReference type="NCBIfam" id="NF004014">
    <property type="entry name" value="PRK05477.1-4"/>
    <property type="match status" value="1"/>
</dbReference>
<evidence type="ECO:0000256" key="11">
    <source>
        <dbReference type="HAMAP-Rule" id="MF_00121"/>
    </source>
</evidence>
<dbReference type="SUPFAM" id="SSF89095">
    <property type="entry name" value="GatB/YqeY motif"/>
    <property type="match status" value="1"/>
</dbReference>
<dbReference type="PANTHER" id="PTHR11659:SF0">
    <property type="entry name" value="GLUTAMYL-TRNA(GLN) AMIDOTRANSFERASE SUBUNIT B, MITOCHONDRIAL"/>
    <property type="match status" value="1"/>
</dbReference>
<dbReference type="NCBIfam" id="TIGR00133">
    <property type="entry name" value="gatB"/>
    <property type="match status" value="1"/>
</dbReference>
<dbReference type="EMBL" id="CP117811">
    <property type="protein sequence ID" value="WDE97378.1"/>
    <property type="molecule type" value="Genomic_DNA"/>
</dbReference>
<dbReference type="InterPro" id="IPR003789">
    <property type="entry name" value="Asn/Gln_tRNA_amidoTrase-B-like"/>
</dbReference>
<dbReference type="Proteomes" id="UP001214250">
    <property type="component" value="Chromosome 1"/>
</dbReference>
<comment type="catalytic activity">
    <reaction evidence="10 11">
        <text>L-glutamyl-tRNA(Gln) + L-glutamine + ATP + H2O = L-glutaminyl-tRNA(Gln) + L-glutamate + ADP + phosphate + H(+)</text>
        <dbReference type="Rhea" id="RHEA:17521"/>
        <dbReference type="Rhea" id="RHEA-COMP:9681"/>
        <dbReference type="Rhea" id="RHEA-COMP:9684"/>
        <dbReference type="ChEBI" id="CHEBI:15377"/>
        <dbReference type="ChEBI" id="CHEBI:15378"/>
        <dbReference type="ChEBI" id="CHEBI:29985"/>
        <dbReference type="ChEBI" id="CHEBI:30616"/>
        <dbReference type="ChEBI" id="CHEBI:43474"/>
        <dbReference type="ChEBI" id="CHEBI:58359"/>
        <dbReference type="ChEBI" id="CHEBI:78520"/>
        <dbReference type="ChEBI" id="CHEBI:78521"/>
        <dbReference type="ChEBI" id="CHEBI:456216"/>
    </reaction>
</comment>
<evidence type="ECO:0000259" key="12">
    <source>
        <dbReference type="SMART" id="SM00845"/>
    </source>
</evidence>
<dbReference type="InterPro" id="IPR014746">
    <property type="entry name" value="Gln_synth/guanido_kin_cat_dom"/>
</dbReference>
<dbReference type="InterPro" id="IPR006075">
    <property type="entry name" value="Asn/Gln-tRNA_Trfase_suB/E_cat"/>
</dbReference>